<proteinExistence type="predicted"/>
<dbReference type="EMBL" id="ML119935">
    <property type="protein sequence ID" value="RPA71389.1"/>
    <property type="molecule type" value="Genomic_DNA"/>
</dbReference>
<organism evidence="2 3">
    <name type="scientific">Ascobolus immersus RN42</name>
    <dbReference type="NCBI Taxonomy" id="1160509"/>
    <lineage>
        <taxon>Eukaryota</taxon>
        <taxon>Fungi</taxon>
        <taxon>Dikarya</taxon>
        <taxon>Ascomycota</taxon>
        <taxon>Pezizomycotina</taxon>
        <taxon>Pezizomycetes</taxon>
        <taxon>Pezizales</taxon>
        <taxon>Ascobolaceae</taxon>
        <taxon>Ascobolus</taxon>
    </lineage>
</organism>
<evidence type="ECO:0000256" key="1">
    <source>
        <dbReference type="SAM" id="MobiDB-lite"/>
    </source>
</evidence>
<dbReference type="AlphaFoldDB" id="A0A3N4H9T1"/>
<feature type="region of interest" description="Disordered" evidence="1">
    <location>
        <begin position="1"/>
        <end position="24"/>
    </location>
</feature>
<dbReference type="Proteomes" id="UP000275078">
    <property type="component" value="Unassembled WGS sequence"/>
</dbReference>
<name>A0A3N4H9T1_ASCIM</name>
<feature type="region of interest" description="Disordered" evidence="1">
    <location>
        <begin position="36"/>
        <end position="96"/>
    </location>
</feature>
<gene>
    <name evidence="2" type="ORF">BJ508DRAFT_336082</name>
</gene>
<keyword evidence="3" id="KW-1185">Reference proteome</keyword>
<feature type="region of interest" description="Disordered" evidence="1">
    <location>
        <begin position="111"/>
        <end position="158"/>
    </location>
</feature>
<reference evidence="2 3" key="1">
    <citation type="journal article" date="2018" name="Nat. Ecol. Evol.">
        <title>Pezizomycetes genomes reveal the molecular basis of ectomycorrhizal truffle lifestyle.</title>
        <authorList>
            <person name="Murat C."/>
            <person name="Payen T."/>
            <person name="Noel B."/>
            <person name="Kuo A."/>
            <person name="Morin E."/>
            <person name="Chen J."/>
            <person name="Kohler A."/>
            <person name="Krizsan K."/>
            <person name="Balestrini R."/>
            <person name="Da Silva C."/>
            <person name="Montanini B."/>
            <person name="Hainaut M."/>
            <person name="Levati E."/>
            <person name="Barry K.W."/>
            <person name="Belfiori B."/>
            <person name="Cichocki N."/>
            <person name="Clum A."/>
            <person name="Dockter R.B."/>
            <person name="Fauchery L."/>
            <person name="Guy J."/>
            <person name="Iotti M."/>
            <person name="Le Tacon F."/>
            <person name="Lindquist E.A."/>
            <person name="Lipzen A."/>
            <person name="Malagnac F."/>
            <person name="Mello A."/>
            <person name="Molinier V."/>
            <person name="Miyauchi S."/>
            <person name="Poulain J."/>
            <person name="Riccioni C."/>
            <person name="Rubini A."/>
            <person name="Sitrit Y."/>
            <person name="Splivallo R."/>
            <person name="Traeger S."/>
            <person name="Wang M."/>
            <person name="Zifcakova L."/>
            <person name="Wipf D."/>
            <person name="Zambonelli A."/>
            <person name="Paolocci F."/>
            <person name="Nowrousian M."/>
            <person name="Ottonello S."/>
            <person name="Baldrian P."/>
            <person name="Spatafora J.W."/>
            <person name="Henrissat B."/>
            <person name="Nagy L.G."/>
            <person name="Aury J.M."/>
            <person name="Wincker P."/>
            <person name="Grigoriev I.V."/>
            <person name="Bonfante P."/>
            <person name="Martin F.M."/>
        </authorList>
    </citation>
    <scope>NUCLEOTIDE SEQUENCE [LARGE SCALE GENOMIC DNA]</scope>
    <source>
        <strain evidence="2 3">RN42</strain>
    </source>
</reference>
<evidence type="ECO:0000313" key="2">
    <source>
        <dbReference type="EMBL" id="RPA71389.1"/>
    </source>
</evidence>
<accession>A0A3N4H9T1</accession>
<sequence>MSDWPSSNKRTRGNTDPEHSELQGLSAFIRYRAAKNKARAPARLCNTDRPPQIANPPNPLSRRAAKKACQEGSPSSPTPPSETSVEHSNVPESKQERIARLQAELAVFAADTDEELPDAPVFNKPGSKKSTKTSSLGDNPDLIAYSDDKNVGNSKITQ</sequence>
<protein>
    <submittedName>
        <fullName evidence="2">Uncharacterized protein</fullName>
    </submittedName>
</protein>
<evidence type="ECO:0000313" key="3">
    <source>
        <dbReference type="Proteomes" id="UP000275078"/>
    </source>
</evidence>